<dbReference type="InterPro" id="IPR004330">
    <property type="entry name" value="FAR1_DNA_bnd_dom"/>
</dbReference>
<evidence type="ECO:0000313" key="2">
    <source>
        <dbReference type="EMBL" id="WMV45284.1"/>
    </source>
</evidence>
<keyword evidence="3" id="KW-1185">Reference proteome</keyword>
<accession>A0AAF0UH85</accession>
<evidence type="ECO:0000313" key="3">
    <source>
        <dbReference type="Proteomes" id="UP001234989"/>
    </source>
</evidence>
<name>A0AAF0UH85_SOLVR</name>
<protein>
    <recommendedName>
        <fullName evidence="1">FAR1 domain-containing protein</fullName>
    </recommendedName>
</protein>
<sequence>MVFGSVESLFAFYKEHSRLTDFGVVKKSSKKKGCEYARYVSFTCDKSRKTTARNSSKRVNCKCRINCIVLADGSYRVTTVTFEHNHELKPSLSRFLCCHRQISRTLKRSFEAHDIT</sequence>
<evidence type="ECO:0000259" key="1">
    <source>
        <dbReference type="Pfam" id="PF03101"/>
    </source>
</evidence>
<dbReference type="Proteomes" id="UP001234989">
    <property type="component" value="Chromosome 9"/>
</dbReference>
<dbReference type="EMBL" id="CP133620">
    <property type="protein sequence ID" value="WMV45284.1"/>
    <property type="molecule type" value="Genomic_DNA"/>
</dbReference>
<gene>
    <name evidence="2" type="ORF">MTR67_038669</name>
</gene>
<proteinExistence type="predicted"/>
<dbReference type="Pfam" id="PF03101">
    <property type="entry name" value="FAR1"/>
    <property type="match status" value="1"/>
</dbReference>
<dbReference type="PANTHER" id="PTHR46328:SF35">
    <property type="entry name" value="PROTEIN FAR1-RELATED SEQUENCE 5-LIKE"/>
    <property type="match status" value="1"/>
</dbReference>
<feature type="domain" description="FAR1" evidence="1">
    <location>
        <begin position="12"/>
        <end position="89"/>
    </location>
</feature>
<dbReference type="AlphaFoldDB" id="A0AAF0UH85"/>
<dbReference type="PANTHER" id="PTHR46328">
    <property type="entry name" value="FAR-RED IMPAIRED RESPONSIVE (FAR1) FAMILY PROTEIN-RELATED"/>
    <property type="match status" value="1"/>
</dbReference>
<reference evidence="2" key="1">
    <citation type="submission" date="2023-08" db="EMBL/GenBank/DDBJ databases">
        <title>A de novo genome assembly of Solanum verrucosum Schlechtendal, a Mexican diploid species geographically isolated from the other diploid A-genome species in potato relatives.</title>
        <authorList>
            <person name="Hosaka K."/>
        </authorList>
    </citation>
    <scope>NUCLEOTIDE SEQUENCE</scope>
    <source>
        <tissue evidence="2">Young leaves</tissue>
    </source>
</reference>
<organism evidence="2 3">
    <name type="scientific">Solanum verrucosum</name>
    <dbReference type="NCBI Taxonomy" id="315347"/>
    <lineage>
        <taxon>Eukaryota</taxon>
        <taxon>Viridiplantae</taxon>
        <taxon>Streptophyta</taxon>
        <taxon>Embryophyta</taxon>
        <taxon>Tracheophyta</taxon>
        <taxon>Spermatophyta</taxon>
        <taxon>Magnoliopsida</taxon>
        <taxon>eudicotyledons</taxon>
        <taxon>Gunneridae</taxon>
        <taxon>Pentapetalae</taxon>
        <taxon>asterids</taxon>
        <taxon>lamiids</taxon>
        <taxon>Solanales</taxon>
        <taxon>Solanaceae</taxon>
        <taxon>Solanoideae</taxon>
        <taxon>Solaneae</taxon>
        <taxon>Solanum</taxon>
    </lineage>
</organism>